<dbReference type="CDD" id="cd21650">
    <property type="entry name" value="CrtA-like"/>
    <property type="match status" value="1"/>
</dbReference>
<gene>
    <name evidence="2" type="ORF">Pma05_20720</name>
</gene>
<dbReference type="EMBL" id="BONX01000010">
    <property type="protein sequence ID" value="GIG95499.1"/>
    <property type="molecule type" value="Genomic_DNA"/>
</dbReference>
<keyword evidence="3" id="KW-1185">Reference proteome</keyword>
<organism evidence="2 3">
    <name type="scientific">Plantactinospora mayteni</name>
    <dbReference type="NCBI Taxonomy" id="566021"/>
    <lineage>
        <taxon>Bacteria</taxon>
        <taxon>Bacillati</taxon>
        <taxon>Actinomycetota</taxon>
        <taxon>Actinomycetes</taxon>
        <taxon>Micromonosporales</taxon>
        <taxon>Micromonosporaceae</taxon>
        <taxon>Plantactinospora</taxon>
    </lineage>
</organism>
<accession>A0ABQ4EL74</accession>
<dbReference type="Proteomes" id="UP000621500">
    <property type="component" value="Unassembled WGS sequence"/>
</dbReference>
<evidence type="ECO:0000256" key="1">
    <source>
        <dbReference type="SAM" id="MobiDB-lite"/>
    </source>
</evidence>
<comment type="caution">
    <text evidence="2">The sequence shown here is derived from an EMBL/GenBank/DDBJ whole genome shotgun (WGS) entry which is preliminary data.</text>
</comment>
<feature type="region of interest" description="Disordered" evidence="1">
    <location>
        <begin position="1"/>
        <end position="21"/>
    </location>
</feature>
<dbReference type="InterPro" id="IPR049574">
    <property type="entry name" value="CrtA-like"/>
</dbReference>
<reference evidence="2 3" key="1">
    <citation type="submission" date="2021-01" db="EMBL/GenBank/DDBJ databases">
        <title>Whole genome shotgun sequence of Plantactinospora mayteni NBRC 109088.</title>
        <authorList>
            <person name="Komaki H."/>
            <person name="Tamura T."/>
        </authorList>
    </citation>
    <scope>NUCLEOTIDE SEQUENCE [LARGE SCALE GENOMIC DNA]</scope>
    <source>
        <strain evidence="2 3">NBRC 109088</strain>
    </source>
</reference>
<sequence>MSGPDRDTTGRGGVGPPGAPTPVRLVTLHVWRVPPRALPRALTRMAVDRRRLRAVPGVRFGKLLGTGTGTGFGPTDADLTRWAALVVWADPERAAGFDETPVGRAWRRVALTGARLDLRPLASRGRWSGVEPFDGVPRSGVEPFDGVPRSGPDGASAGALAGAAADRPVLALTRARLRPLRAGTFWRAVPPVAAALRHAPGLLARFGIGEAPLGWQGTVSVWRNATYLRQFAYRSPEHRVAITRTPSQRWYAEELFARFEVRNLAGDPAVLGWVGSGGAPEPDTGQVVRSGRP</sequence>
<evidence type="ECO:0000313" key="2">
    <source>
        <dbReference type="EMBL" id="GIG95499.1"/>
    </source>
</evidence>
<name>A0ABQ4EL74_9ACTN</name>
<proteinExistence type="predicted"/>
<dbReference type="RefSeq" id="WP_372441446.1">
    <property type="nucleotide sequence ID" value="NZ_BAAAZQ010000007.1"/>
</dbReference>
<evidence type="ECO:0008006" key="4">
    <source>
        <dbReference type="Google" id="ProtNLM"/>
    </source>
</evidence>
<protein>
    <recommendedName>
        <fullName evidence="4">Monooxygenase</fullName>
    </recommendedName>
</protein>
<evidence type="ECO:0000313" key="3">
    <source>
        <dbReference type="Proteomes" id="UP000621500"/>
    </source>
</evidence>